<dbReference type="InterPro" id="IPR005828">
    <property type="entry name" value="MFS_sugar_transport-like"/>
</dbReference>
<dbReference type="PANTHER" id="PTHR48020">
    <property type="entry name" value="PROTON MYO-INOSITOL COTRANSPORTER"/>
    <property type="match status" value="1"/>
</dbReference>
<dbReference type="Proteomes" id="UP001210380">
    <property type="component" value="Unassembled WGS sequence"/>
</dbReference>
<dbReference type="InterPro" id="IPR005829">
    <property type="entry name" value="Sugar_transporter_CS"/>
</dbReference>
<feature type="transmembrane region" description="Helical" evidence="8">
    <location>
        <begin position="291"/>
        <end position="313"/>
    </location>
</feature>
<feature type="transmembrane region" description="Helical" evidence="8">
    <location>
        <begin position="174"/>
        <end position="195"/>
    </location>
</feature>
<feature type="transmembrane region" description="Helical" evidence="8">
    <location>
        <begin position="396"/>
        <end position="414"/>
    </location>
</feature>
<dbReference type="PRINTS" id="PR00171">
    <property type="entry name" value="SUGRTRNSPORT"/>
</dbReference>
<feature type="transmembrane region" description="Helical" evidence="8">
    <location>
        <begin position="348"/>
        <end position="375"/>
    </location>
</feature>
<keyword evidence="6 8" id="KW-0472">Membrane</keyword>
<dbReference type="SUPFAM" id="SSF103473">
    <property type="entry name" value="MFS general substrate transporter"/>
    <property type="match status" value="1"/>
</dbReference>
<dbReference type="PROSITE" id="PS50850">
    <property type="entry name" value="MFS"/>
    <property type="match status" value="1"/>
</dbReference>
<dbReference type="EMBL" id="JAQGLA010000057">
    <property type="protein sequence ID" value="MDA3629008.1"/>
    <property type="molecule type" value="Genomic_DNA"/>
</dbReference>
<keyword evidence="4 8" id="KW-0812">Transmembrane</keyword>
<evidence type="ECO:0000256" key="6">
    <source>
        <dbReference type="ARBA" id="ARBA00023136"/>
    </source>
</evidence>
<comment type="similarity">
    <text evidence="2 7">Belongs to the major facilitator superfamily. Sugar transporter (TC 2.A.1.1) family.</text>
</comment>
<dbReference type="InterPro" id="IPR020846">
    <property type="entry name" value="MFS_dom"/>
</dbReference>
<feature type="transmembrane region" description="Helical" evidence="8">
    <location>
        <begin position="320"/>
        <end position="342"/>
    </location>
</feature>
<dbReference type="InterPro" id="IPR036259">
    <property type="entry name" value="MFS_trans_sf"/>
</dbReference>
<keyword evidence="5 8" id="KW-1133">Transmembrane helix</keyword>
<dbReference type="PANTHER" id="PTHR48020:SF12">
    <property type="entry name" value="PROTON MYO-INOSITOL COTRANSPORTER"/>
    <property type="match status" value="1"/>
</dbReference>
<evidence type="ECO:0000256" key="8">
    <source>
        <dbReference type="SAM" id="Phobius"/>
    </source>
</evidence>
<gene>
    <name evidence="10" type="ORF">OU415_26480</name>
</gene>
<evidence type="ECO:0000313" key="11">
    <source>
        <dbReference type="Proteomes" id="UP001210380"/>
    </source>
</evidence>
<sequence length="455" mass="47460">MTSPVLDRSRASSRRRAGVFGAAAISALGGFLFGYDLGIISAALLYITPQFQMSEIGQQVVVAAMLAGAIVGALTGSPLTDRIGRKRTLLVLSAVAAVGAVACAAAPGFGALVVARLVLGIAIGATSSCVPAYIAEIAAPHIRGRLVSSFQLMVTVGILASYVAGYALADAAAWRWMLALAAIPAVVMFFGLFRLPESPRWLLARGRVDDARRALARTLPADEIESEIAAISAAAEAERGLTYRDLFGARLRPAVLIGVGVAATNQLVGVNAVISYTPTLLTQAGFGDSSALLSSVGIGAANMICTLIALLLIDRVGRRPLLLGGTAVVVLSLLFLGALYLLPSQSGVVGGLLVAGLILYITAFSVSLGISIWLINSEIFPTRVRGKASGLGSLTHWGLDFIISLTALSLIQLITPTGLFWVYALFGLVGLVFFAKRLPETKGRTLEDIESSLRR</sequence>
<dbReference type="PROSITE" id="PS00217">
    <property type="entry name" value="SUGAR_TRANSPORT_2"/>
    <property type="match status" value="1"/>
</dbReference>
<evidence type="ECO:0000256" key="2">
    <source>
        <dbReference type="ARBA" id="ARBA00010992"/>
    </source>
</evidence>
<evidence type="ECO:0000256" key="3">
    <source>
        <dbReference type="ARBA" id="ARBA00022448"/>
    </source>
</evidence>
<proteinExistence type="inferred from homology"/>
<dbReference type="NCBIfam" id="TIGR00879">
    <property type="entry name" value="SP"/>
    <property type="match status" value="1"/>
</dbReference>
<evidence type="ECO:0000256" key="7">
    <source>
        <dbReference type="RuleBase" id="RU003346"/>
    </source>
</evidence>
<feature type="transmembrane region" description="Helical" evidence="8">
    <location>
        <begin position="113"/>
        <end position="134"/>
    </location>
</feature>
<feature type="transmembrane region" description="Helical" evidence="8">
    <location>
        <begin position="59"/>
        <end position="77"/>
    </location>
</feature>
<dbReference type="Gene3D" id="1.20.1250.20">
    <property type="entry name" value="MFS general substrate transporter like domains"/>
    <property type="match status" value="1"/>
</dbReference>
<dbReference type="Pfam" id="PF00083">
    <property type="entry name" value="Sugar_tr"/>
    <property type="match status" value="1"/>
</dbReference>
<evidence type="ECO:0000256" key="4">
    <source>
        <dbReference type="ARBA" id="ARBA00022692"/>
    </source>
</evidence>
<feature type="transmembrane region" description="Helical" evidence="8">
    <location>
        <begin position="20"/>
        <end position="47"/>
    </location>
</feature>
<name>A0ABT4V4X1_9PSEU</name>
<organism evidence="10 11">
    <name type="scientific">Saccharopolyspora oryzae</name>
    <dbReference type="NCBI Taxonomy" id="2997343"/>
    <lineage>
        <taxon>Bacteria</taxon>
        <taxon>Bacillati</taxon>
        <taxon>Actinomycetota</taxon>
        <taxon>Actinomycetes</taxon>
        <taxon>Pseudonocardiales</taxon>
        <taxon>Pseudonocardiaceae</taxon>
        <taxon>Saccharopolyspora</taxon>
    </lineage>
</organism>
<dbReference type="RefSeq" id="WP_270951960.1">
    <property type="nucleotide sequence ID" value="NZ_JAQGLA010000057.1"/>
</dbReference>
<comment type="caution">
    <text evidence="10">The sequence shown here is derived from an EMBL/GenBank/DDBJ whole genome shotgun (WGS) entry which is preliminary data.</text>
</comment>
<dbReference type="InterPro" id="IPR003663">
    <property type="entry name" value="Sugar/inositol_transpt"/>
</dbReference>
<feature type="domain" description="Major facilitator superfamily (MFS) profile" evidence="9">
    <location>
        <begin position="22"/>
        <end position="442"/>
    </location>
</feature>
<evidence type="ECO:0000256" key="5">
    <source>
        <dbReference type="ARBA" id="ARBA00022989"/>
    </source>
</evidence>
<keyword evidence="11" id="KW-1185">Reference proteome</keyword>
<feature type="transmembrane region" description="Helical" evidence="8">
    <location>
        <begin position="146"/>
        <end position="168"/>
    </location>
</feature>
<evidence type="ECO:0000313" key="10">
    <source>
        <dbReference type="EMBL" id="MDA3629008.1"/>
    </source>
</evidence>
<evidence type="ECO:0000256" key="1">
    <source>
        <dbReference type="ARBA" id="ARBA00004651"/>
    </source>
</evidence>
<dbReference type="PROSITE" id="PS00216">
    <property type="entry name" value="SUGAR_TRANSPORT_1"/>
    <property type="match status" value="1"/>
</dbReference>
<keyword evidence="3 7" id="KW-0813">Transport</keyword>
<dbReference type="InterPro" id="IPR050814">
    <property type="entry name" value="Myo-inositol_Transporter"/>
</dbReference>
<comment type="subcellular location">
    <subcellularLocation>
        <location evidence="1">Cell membrane</location>
        <topology evidence="1">Multi-pass membrane protein</topology>
    </subcellularLocation>
</comment>
<feature type="transmembrane region" description="Helical" evidence="8">
    <location>
        <begin position="420"/>
        <end position="438"/>
    </location>
</feature>
<feature type="transmembrane region" description="Helical" evidence="8">
    <location>
        <begin position="254"/>
        <end position="276"/>
    </location>
</feature>
<evidence type="ECO:0000259" key="9">
    <source>
        <dbReference type="PROSITE" id="PS50850"/>
    </source>
</evidence>
<feature type="transmembrane region" description="Helical" evidence="8">
    <location>
        <begin position="89"/>
        <end position="107"/>
    </location>
</feature>
<accession>A0ABT4V4X1</accession>
<reference evidence="10 11" key="1">
    <citation type="submission" date="2022-11" db="EMBL/GenBank/DDBJ databases">
        <title>Draft genome sequence of Saccharopolyspora sp. WRP15-2 isolated from rhizosphere soils of wild rice in Thailand.</title>
        <authorList>
            <person name="Duangmal K."/>
            <person name="Kammanee S."/>
            <person name="Muangham S."/>
        </authorList>
    </citation>
    <scope>NUCLEOTIDE SEQUENCE [LARGE SCALE GENOMIC DNA]</scope>
    <source>
        <strain evidence="10 11">WRP15-2</strain>
    </source>
</reference>
<protein>
    <submittedName>
        <fullName evidence="10">Sugar porter family MFS transporter</fullName>
    </submittedName>
</protein>